<dbReference type="AlphaFoldDB" id="A0A1H3HC03"/>
<dbReference type="Proteomes" id="UP000198935">
    <property type="component" value="Unassembled WGS sequence"/>
</dbReference>
<reference evidence="2" key="1">
    <citation type="submission" date="2016-10" db="EMBL/GenBank/DDBJ databases">
        <authorList>
            <person name="Varghese N."/>
            <person name="Submissions S."/>
        </authorList>
    </citation>
    <scope>NUCLEOTIDE SEQUENCE [LARGE SCALE GENOMIC DNA]</scope>
    <source>
        <strain evidence="2">SP</strain>
    </source>
</reference>
<name>A0A1H3HC03_9BACI</name>
<evidence type="ECO:0000313" key="1">
    <source>
        <dbReference type="EMBL" id="SDY12880.1"/>
    </source>
</evidence>
<evidence type="ECO:0000313" key="2">
    <source>
        <dbReference type="Proteomes" id="UP000198935"/>
    </source>
</evidence>
<accession>A0A1H3HC03</accession>
<organism evidence="1 2">
    <name type="scientific">Evansella caseinilytica</name>
    <dbReference type="NCBI Taxonomy" id="1503961"/>
    <lineage>
        <taxon>Bacteria</taxon>
        <taxon>Bacillati</taxon>
        <taxon>Bacillota</taxon>
        <taxon>Bacilli</taxon>
        <taxon>Bacillales</taxon>
        <taxon>Bacillaceae</taxon>
        <taxon>Evansella</taxon>
    </lineage>
</organism>
<gene>
    <name evidence="1" type="ORF">SAMN05421736_101446</name>
</gene>
<dbReference type="STRING" id="1503961.SAMN05421736_101446"/>
<sequence>MDIVFLLSFVLLFLFLSFTVSGFSSLLKEEKK</sequence>
<keyword evidence="2" id="KW-1185">Reference proteome</keyword>
<protein>
    <submittedName>
        <fullName evidence="1">Uncharacterized protein</fullName>
    </submittedName>
</protein>
<dbReference type="EMBL" id="FNPI01000001">
    <property type="protein sequence ID" value="SDY12880.1"/>
    <property type="molecule type" value="Genomic_DNA"/>
</dbReference>
<proteinExistence type="predicted"/>